<evidence type="ECO:0000313" key="1">
    <source>
        <dbReference type="EMBL" id="KAJ8653680.1"/>
    </source>
</evidence>
<keyword evidence="2" id="KW-1185">Reference proteome</keyword>
<dbReference type="GO" id="GO:0051539">
    <property type="term" value="F:4 iron, 4 sulfur cluster binding"/>
    <property type="evidence" value="ECO:0007669"/>
    <property type="project" value="TreeGrafter"/>
</dbReference>
<dbReference type="GO" id="GO:0005737">
    <property type="term" value="C:cytoplasm"/>
    <property type="evidence" value="ECO:0007669"/>
    <property type="project" value="TreeGrafter"/>
</dbReference>
<dbReference type="InterPro" id="IPR034505">
    <property type="entry name" value="Coproporphyrinogen-III_oxidase"/>
</dbReference>
<organism evidence="1 2">
    <name type="scientific">Lichtheimia ornata</name>
    <dbReference type="NCBI Taxonomy" id="688661"/>
    <lineage>
        <taxon>Eukaryota</taxon>
        <taxon>Fungi</taxon>
        <taxon>Fungi incertae sedis</taxon>
        <taxon>Mucoromycota</taxon>
        <taxon>Mucoromycotina</taxon>
        <taxon>Mucoromycetes</taxon>
        <taxon>Mucorales</taxon>
        <taxon>Lichtheimiaceae</taxon>
        <taxon>Lichtheimia</taxon>
    </lineage>
</organism>
<dbReference type="SUPFAM" id="SSF102114">
    <property type="entry name" value="Radical SAM enzymes"/>
    <property type="match status" value="1"/>
</dbReference>
<reference evidence="1 2" key="1">
    <citation type="submission" date="2023-03" db="EMBL/GenBank/DDBJ databases">
        <title>Genome sequence of Lichtheimia ornata CBS 291.66.</title>
        <authorList>
            <person name="Mohabir J.T."/>
            <person name="Shea T.P."/>
            <person name="Kurbessoian T."/>
            <person name="Berby B."/>
            <person name="Fontaine J."/>
            <person name="Livny J."/>
            <person name="Gnirke A."/>
            <person name="Stajich J.E."/>
            <person name="Cuomo C.A."/>
        </authorList>
    </citation>
    <scope>NUCLEOTIDE SEQUENCE [LARGE SCALE GENOMIC DNA]</scope>
    <source>
        <strain evidence="1">CBS 291.66</strain>
    </source>
</reference>
<dbReference type="PANTHER" id="PTHR13932">
    <property type="entry name" value="COPROPORPHYRINIGEN III OXIDASE"/>
    <property type="match status" value="1"/>
</dbReference>
<dbReference type="AlphaFoldDB" id="A0AAD7UUV3"/>
<protein>
    <submittedName>
        <fullName evidence="1">Uncharacterized protein</fullName>
    </submittedName>
</protein>
<dbReference type="PANTHER" id="PTHR13932:SF5">
    <property type="entry name" value="RADICAL S-ADENOSYL METHIONINE DOMAIN-CONTAINING PROTEIN 1, MITOCHONDRIAL"/>
    <property type="match status" value="1"/>
</dbReference>
<gene>
    <name evidence="1" type="ORF">O0I10_010718</name>
</gene>
<proteinExistence type="predicted"/>
<dbReference type="InterPro" id="IPR058240">
    <property type="entry name" value="rSAM_sf"/>
</dbReference>
<evidence type="ECO:0000313" key="2">
    <source>
        <dbReference type="Proteomes" id="UP001234581"/>
    </source>
</evidence>
<comment type="caution">
    <text evidence="1">The sequence shown here is derived from an EMBL/GenBank/DDBJ whole genome shotgun (WGS) entry which is preliminary data.</text>
</comment>
<dbReference type="GeneID" id="83218121"/>
<feature type="non-terminal residue" evidence="1">
    <location>
        <position position="119"/>
    </location>
</feature>
<accession>A0AAD7UUV3</accession>
<dbReference type="RefSeq" id="XP_058338594.1">
    <property type="nucleotide sequence ID" value="XM_058490696.1"/>
</dbReference>
<sequence length="119" mass="13688">MVTLTFRPFVLCRRPLTRSPARSIATKAHDEYSCTYCNFNKYVNPAQPPVERLIDALVRELRFYLDEPRFELWDKCVASVYFGGGTPSIASPKTIERILDTLQIPSDVEVTLEKMDNNE</sequence>
<dbReference type="EMBL" id="JARTCD010000074">
    <property type="protein sequence ID" value="KAJ8653680.1"/>
    <property type="molecule type" value="Genomic_DNA"/>
</dbReference>
<dbReference type="GO" id="GO:0006779">
    <property type="term" value="P:porphyrin-containing compound biosynthetic process"/>
    <property type="evidence" value="ECO:0007669"/>
    <property type="project" value="TreeGrafter"/>
</dbReference>
<dbReference type="Proteomes" id="UP001234581">
    <property type="component" value="Unassembled WGS sequence"/>
</dbReference>
<name>A0AAD7UUV3_9FUNG</name>